<accession>A0A4Q2S1S3</accession>
<comment type="caution">
    <text evidence="4">The sequence shown here is derived from an EMBL/GenBank/DDBJ whole genome shotgun (WGS) entry which is preliminary data.</text>
</comment>
<dbReference type="OrthoDB" id="9779102at2"/>
<dbReference type="Gene3D" id="3.50.90.10">
    <property type="entry name" value="YerB-like"/>
    <property type="match status" value="1"/>
</dbReference>
<evidence type="ECO:0000259" key="2">
    <source>
        <dbReference type="Pfam" id="PF11258"/>
    </source>
</evidence>
<dbReference type="Pfam" id="PF17479">
    <property type="entry name" value="DUF3048_C"/>
    <property type="match status" value="1"/>
</dbReference>
<dbReference type="InterPro" id="IPR021416">
    <property type="entry name" value="DUF3048_N"/>
</dbReference>
<organism evidence="4 5">
    <name type="scientific">Nocardioides oleivorans</name>
    <dbReference type="NCBI Taxonomy" id="273676"/>
    <lineage>
        <taxon>Bacteria</taxon>
        <taxon>Bacillati</taxon>
        <taxon>Actinomycetota</taxon>
        <taxon>Actinomycetes</taxon>
        <taxon>Propionibacteriales</taxon>
        <taxon>Nocardioidaceae</taxon>
        <taxon>Nocardioides</taxon>
    </lineage>
</organism>
<feature type="domain" description="DUF3048" evidence="2">
    <location>
        <begin position="132"/>
        <end position="267"/>
    </location>
</feature>
<protein>
    <submittedName>
        <fullName evidence="4">DUF3048 domain-containing protein</fullName>
    </submittedName>
</protein>
<dbReference type="InterPro" id="IPR035328">
    <property type="entry name" value="DUF3048_C"/>
</dbReference>
<sequence length="412" mass="43107">MRCSCAGSAGTPSWSTRRAPASGSRWPCRGRRRGSVGPCVADLACGAPTPIGVGAPPHFYDNTPVSPARTEPPVRHRPHLSSSRAVVATLVAASLLLAGCAGGTDEEEPSDASSSEPTAETSAPPEPTYWPLTGLERTGKAPKHPVIVTKVDNTSSSAPQVGLGSADLVVEELVEGGYTRLAAFYYSQVPADIGPVRSMRASDISIVPEGATVVTSGAAQITINRINAAGIPWITEGAAGVYRDNSRSAPYNLFAHLAEISKRLNAKEEPPAYLPWGTEADLPKGGKATSLTADFGNHSTSWQYQGGTYVNTNSYAAQGDQFPADSVLVMRVKVGDAGYRDPAGYPVPETKFEGTGAALLFHGGRVVRGTWEKDGLTGAIQLSTKDGELTVPAGHVWVELVPAVDGNITFTK</sequence>
<dbReference type="EMBL" id="SDWT01000001">
    <property type="protein sequence ID" value="RYB95156.1"/>
    <property type="molecule type" value="Genomic_DNA"/>
</dbReference>
<reference evidence="4 5" key="1">
    <citation type="submission" date="2019-01" db="EMBL/GenBank/DDBJ databases">
        <title>Novel species of Nocardioides.</title>
        <authorList>
            <person name="Liu Q."/>
            <person name="Xin Y.-H."/>
        </authorList>
    </citation>
    <scope>NUCLEOTIDE SEQUENCE [LARGE SCALE GENOMIC DNA]</scope>
    <source>
        <strain evidence="4 5">CGMCC 4.6882</strain>
    </source>
</reference>
<feature type="region of interest" description="Disordered" evidence="1">
    <location>
        <begin position="1"/>
        <end position="34"/>
    </location>
</feature>
<feature type="domain" description="DUF3048" evidence="3">
    <location>
        <begin position="298"/>
        <end position="398"/>
    </location>
</feature>
<gene>
    <name evidence="4" type="ORF">EUA93_12860</name>
</gene>
<name>A0A4Q2S1S3_9ACTN</name>
<evidence type="ECO:0000313" key="5">
    <source>
        <dbReference type="Proteomes" id="UP000294071"/>
    </source>
</evidence>
<feature type="compositionally biased region" description="Low complexity" evidence="1">
    <location>
        <begin position="111"/>
        <end position="123"/>
    </location>
</feature>
<evidence type="ECO:0000313" key="4">
    <source>
        <dbReference type="EMBL" id="RYB95156.1"/>
    </source>
</evidence>
<proteinExistence type="predicted"/>
<feature type="region of interest" description="Disordered" evidence="1">
    <location>
        <begin position="101"/>
        <end position="136"/>
    </location>
</feature>
<dbReference type="Pfam" id="PF11258">
    <property type="entry name" value="DUF3048"/>
    <property type="match status" value="1"/>
</dbReference>
<dbReference type="Proteomes" id="UP000294071">
    <property type="component" value="Unassembled WGS sequence"/>
</dbReference>
<keyword evidence="5" id="KW-1185">Reference proteome</keyword>
<dbReference type="SUPFAM" id="SSF159774">
    <property type="entry name" value="YerB-like"/>
    <property type="match status" value="1"/>
</dbReference>
<evidence type="ECO:0000259" key="3">
    <source>
        <dbReference type="Pfam" id="PF17479"/>
    </source>
</evidence>
<dbReference type="InterPro" id="IPR023158">
    <property type="entry name" value="YerB-like_sf"/>
</dbReference>
<dbReference type="AlphaFoldDB" id="A0A4Q2S1S3"/>
<evidence type="ECO:0000256" key="1">
    <source>
        <dbReference type="SAM" id="MobiDB-lite"/>
    </source>
</evidence>